<evidence type="ECO:0000313" key="7">
    <source>
        <dbReference type="EMBL" id="KAF6034271.1"/>
    </source>
</evidence>
<evidence type="ECO:0000313" key="8">
    <source>
        <dbReference type="Proteomes" id="UP000593567"/>
    </source>
</evidence>
<dbReference type="SUPFAM" id="SSF50044">
    <property type="entry name" value="SH3-domain"/>
    <property type="match status" value="1"/>
</dbReference>
<feature type="repeat" description="ANK" evidence="4">
    <location>
        <begin position="47"/>
        <end position="79"/>
    </location>
</feature>
<dbReference type="Pfam" id="PF07653">
    <property type="entry name" value="SH3_2"/>
    <property type="match status" value="1"/>
</dbReference>
<name>A0A7J7K8V2_BUGNE</name>
<comment type="caution">
    <text evidence="7">The sequence shown here is derived from an EMBL/GenBank/DDBJ whole genome shotgun (WGS) entry which is preliminary data.</text>
</comment>
<reference evidence="7" key="1">
    <citation type="submission" date="2020-06" db="EMBL/GenBank/DDBJ databases">
        <title>Draft genome of Bugula neritina, a colonial animal packing powerful symbionts and potential medicines.</title>
        <authorList>
            <person name="Rayko M."/>
        </authorList>
    </citation>
    <scope>NUCLEOTIDE SEQUENCE [LARGE SCALE GENOMIC DNA]</scope>
    <source>
        <strain evidence="7">Kwan_BN1</strain>
    </source>
</reference>
<sequence>MVKDNDILQAVRERNIDNLSKLLQKTKNGKKLLASSKKLNINYQDEEGMAAIHQAALQGNAACINLLINNGAQADIKDNKGMRPLHYAAWQGLMEPVTLLLQAGASPVEPSNNGETPIHFACQHGHVEVVLLLLKYKADPTVESHAYKTSLDLACEFGKYHVVDLLVKSNLCAGLLLDRSDLSADTKRSTPLHLAARGGFTDILQLLMETNIDMTRQTHQGTALHEAALCGKINAVKFLINAGIDVNIPNSYEQTALDIVHKFTRKAGAKELKAVLEEASRAITVKAVKSYSNVNDPQSLTFAAGDLITVIDQKPNGVWRGFVMKDGRKSSDGYFPSNCVAVPDLLSKTSSATEGDLAGSGAIFREPPVAPRPWYSSAILANGDLVSPTLRLAAPLTPDSCNSTNGSYHFPPPSPSYRAPEMAVIPENRISTCSRSSSNSGDHRVSVH</sequence>
<dbReference type="PROSITE" id="PS50002">
    <property type="entry name" value="SH3"/>
    <property type="match status" value="1"/>
</dbReference>
<dbReference type="InterPro" id="IPR002110">
    <property type="entry name" value="Ankyrin_rpt"/>
</dbReference>
<keyword evidence="1 5" id="KW-0728">SH3 domain</keyword>
<protein>
    <submittedName>
        <fullName evidence="7">CASKIN2</fullName>
    </submittedName>
</protein>
<evidence type="ECO:0000256" key="1">
    <source>
        <dbReference type="ARBA" id="ARBA00022443"/>
    </source>
</evidence>
<dbReference type="PROSITE" id="PS50297">
    <property type="entry name" value="ANK_REP_REGION"/>
    <property type="match status" value="5"/>
</dbReference>
<dbReference type="Pfam" id="PF12796">
    <property type="entry name" value="Ank_2"/>
    <property type="match status" value="2"/>
</dbReference>
<dbReference type="PROSITE" id="PS50088">
    <property type="entry name" value="ANK_REPEAT"/>
    <property type="match status" value="5"/>
</dbReference>
<organism evidence="7 8">
    <name type="scientific">Bugula neritina</name>
    <name type="common">Brown bryozoan</name>
    <name type="synonym">Sertularia neritina</name>
    <dbReference type="NCBI Taxonomy" id="10212"/>
    <lineage>
        <taxon>Eukaryota</taxon>
        <taxon>Metazoa</taxon>
        <taxon>Spiralia</taxon>
        <taxon>Lophotrochozoa</taxon>
        <taxon>Bryozoa</taxon>
        <taxon>Gymnolaemata</taxon>
        <taxon>Cheilostomatida</taxon>
        <taxon>Flustrina</taxon>
        <taxon>Buguloidea</taxon>
        <taxon>Bugulidae</taxon>
        <taxon>Bugula</taxon>
    </lineage>
</organism>
<dbReference type="SMART" id="SM00326">
    <property type="entry name" value="SH3"/>
    <property type="match status" value="1"/>
</dbReference>
<dbReference type="Pfam" id="PF00023">
    <property type="entry name" value="Ank"/>
    <property type="match status" value="1"/>
</dbReference>
<dbReference type="Gene3D" id="1.25.40.20">
    <property type="entry name" value="Ankyrin repeat-containing domain"/>
    <property type="match status" value="3"/>
</dbReference>
<evidence type="ECO:0000256" key="3">
    <source>
        <dbReference type="ARBA" id="ARBA00023043"/>
    </source>
</evidence>
<dbReference type="SUPFAM" id="SSF48403">
    <property type="entry name" value="Ankyrin repeat"/>
    <property type="match status" value="1"/>
</dbReference>
<dbReference type="PANTHER" id="PTHR24174">
    <property type="entry name" value="ANKYRIN REPEAT AND STERILE ALPHA MOTIF DOMAIN-CONTAINING PROTEIN 1"/>
    <property type="match status" value="1"/>
</dbReference>
<dbReference type="Proteomes" id="UP000593567">
    <property type="component" value="Unassembled WGS sequence"/>
</dbReference>
<feature type="repeat" description="ANK" evidence="4">
    <location>
        <begin position="113"/>
        <end position="145"/>
    </location>
</feature>
<dbReference type="InterPro" id="IPR001452">
    <property type="entry name" value="SH3_domain"/>
</dbReference>
<keyword evidence="8" id="KW-1185">Reference proteome</keyword>
<dbReference type="InterPro" id="IPR033635">
    <property type="entry name" value="ANKS1/Caskin"/>
</dbReference>
<accession>A0A7J7K8V2</accession>
<evidence type="ECO:0000256" key="5">
    <source>
        <dbReference type="PROSITE-ProRule" id="PRU00192"/>
    </source>
</evidence>
<feature type="domain" description="SH3" evidence="6">
    <location>
        <begin position="280"/>
        <end position="345"/>
    </location>
</feature>
<dbReference type="PANTHER" id="PTHR24174:SF16">
    <property type="entry name" value="CASKIN-2"/>
    <property type="match status" value="1"/>
</dbReference>
<dbReference type="InterPro" id="IPR036028">
    <property type="entry name" value="SH3-like_dom_sf"/>
</dbReference>
<dbReference type="Gene3D" id="2.30.30.40">
    <property type="entry name" value="SH3 Domains"/>
    <property type="match status" value="1"/>
</dbReference>
<dbReference type="EMBL" id="VXIV02001114">
    <property type="protein sequence ID" value="KAF6034271.1"/>
    <property type="molecule type" value="Genomic_DNA"/>
</dbReference>
<feature type="repeat" description="ANK" evidence="4">
    <location>
        <begin position="187"/>
        <end position="219"/>
    </location>
</feature>
<keyword evidence="2" id="KW-0677">Repeat</keyword>
<evidence type="ECO:0000259" key="6">
    <source>
        <dbReference type="PROSITE" id="PS50002"/>
    </source>
</evidence>
<keyword evidence="3 4" id="KW-0040">ANK repeat</keyword>
<dbReference type="OrthoDB" id="5314041at2759"/>
<dbReference type="InterPro" id="IPR036770">
    <property type="entry name" value="Ankyrin_rpt-contain_sf"/>
</dbReference>
<gene>
    <name evidence="7" type="ORF">EB796_007422</name>
</gene>
<evidence type="ECO:0000256" key="2">
    <source>
        <dbReference type="ARBA" id="ARBA00022737"/>
    </source>
</evidence>
<dbReference type="PRINTS" id="PR01415">
    <property type="entry name" value="ANKYRIN"/>
</dbReference>
<feature type="repeat" description="ANK" evidence="4">
    <location>
        <begin position="80"/>
        <end position="112"/>
    </location>
</feature>
<feature type="repeat" description="ANK" evidence="4">
    <location>
        <begin position="219"/>
        <end position="251"/>
    </location>
</feature>
<dbReference type="AlphaFoldDB" id="A0A7J7K8V2"/>
<dbReference type="SMART" id="SM00248">
    <property type="entry name" value="ANK"/>
    <property type="match status" value="6"/>
</dbReference>
<proteinExistence type="predicted"/>
<evidence type="ECO:0000256" key="4">
    <source>
        <dbReference type="PROSITE-ProRule" id="PRU00023"/>
    </source>
</evidence>